<evidence type="ECO:0000313" key="2">
    <source>
        <dbReference type="EMBL" id="KAK9764086.1"/>
    </source>
</evidence>
<proteinExistence type="predicted"/>
<keyword evidence="3" id="KW-1185">Reference proteome</keyword>
<feature type="region of interest" description="Disordered" evidence="1">
    <location>
        <begin position="20"/>
        <end position="42"/>
    </location>
</feature>
<dbReference type="Proteomes" id="UP001479436">
    <property type="component" value="Unassembled WGS sequence"/>
</dbReference>
<accession>A0ABR2WRF8</accession>
<name>A0ABR2WRF8_9FUNG</name>
<dbReference type="EMBL" id="JASJQH010000496">
    <property type="protein sequence ID" value="KAK9764086.1"/>
    <property type="molecule type" value="Genomic_DNA"/>
</dbReference>
<protein>
    <submittedName>
        <fullName evidence="2">Uncharacterized protein</fullName>
    </submittedName>
</protein>
<feature type="compositionally biased region" description="Basic and acidic residues" evidence="1">
    <location>
        <begin position="20"/>
        <end position="40"/>
    </location>
</feature>
<organism evidence="2 3">
    <name type="scientific">Basidiobolus ranarum</name>
    <dbReference type="NCBI Taxonomy" id="34480"/>
    <lineage>
        <taxon>Eukaryota</taxon>
        <taxon>Fungi</taxon>
        <taxon>Fungi incertae sedis</taxon>
        <taxon>Zoopagomycota</taxon>
        <taxon>Entomophthoromycotina</taxon>
        <taxon>Basidiobolomycetes</taxon>
        <taxon>Basidiobolales</taxon>
        <taxon>Basidiobolaceae</taxon>
        <taxon>Basidiobolus</taxon>
    </lineage>
</organism>
<reference evidence="2 3" key="1">
    <citation type="submission" date="2023-04" db="EMBL/GenBank/DDBJ databases">
        <title>Genome of Basidiobolus ranarum AG-B5.</title>
        <authorList>
            <person name="Stajich J.E."/>
            <person name="Carter-House D."/>
            <person name="Gryganskyi A."/>
        </authorList>
    </citation>
    <scope>NUCLEOTIDE SEQUENCE [LARGE SCALE GENOMIC DNA]</scope>
    <source>
        <strain evidence="2 3">AG-B5</strain>
    </source>
</reference>
<evidence type="ECO:0000313" key="3">
    <source>
        <dbReference type="Proteomes" id="UP001479436"/>
    </source>
</evidence>
<feature type="region of interest" description="Disordered" evidence="1">
    <location>
        <begin position="59"/>
        <end position="89"/>
    </location>
</feature>
<comment type="caution">
    <text evidence="2">The sequence shown here is derived from an EMBL/GenBank/DDBJ whole genome shotgun (WGS) entry which is preliminary data.</text>
</comment>
<sequence length="89" mass="10906">MRQEIAERRKWEERIEARQLESRRREEARERRRERRERERARRQRYYTQLLVTLASHITPNAAEYLPPISNRNERSGSDSEKSTYTAST</sequence>
<gene>
    <name evidence="2" type="ORF">K7432_008710</name>
</gene>
<evidence type="ECO:0000256" key="1">
    <source>
        <dbReference type="SAM" id="MobiDB-lite"/>
    </source>
</evidence>
<feature type="compositionally biased region" description="Basic and acidic residues" evidence="1">
    <location>
        <begin position="72"/>
        <end position="82"/>
    </location>
</feature>